<dbReference type="KEGG" id="pbf:CFX0092_A2764"/>
<dbReference type="PANTHER" id="PTHR30151">
    <property type="entry name" value="ALKANE SULFONATE ABC TRANSPORTER-RELATED, MEMBRANE SUBUNIT"/>
    <property type="match status" value="1"/>
</dbReference>
<sequence length="267" mass="29186">MMRRRFLAWLEARPIWLTIAISFGLLLVVWQLLVVWGDLPPFILPGPVAVVAALIDLIADGRLLRHALVTLSEVIPGLALGAGVALPLAYLLTKSPLAERLISPYLIASQAIPIIAVAPLLTIWIQSWYWSRVLVAALVVFFPILINSIAGLRSVPREFYDLMRSLRAGKGQVFRKLELPAALPTVLAGLKVGATLAVIGALVGEFVQPKSQGLGFLLVTARYQFKTDEVFAVLLTLGVMALGLYGLVALAERRLLRWRRFGHSGAK</sequence>
<dbReference type="GO" id="GO:0005886">
    <property type="term" value="C:plasma membrane"/>
    <property type="evidence" value="ECO:0007669"/>
    <property type="project" value="UniProtKB-SubCell"/>
</dbReference>
<feature type="transmembrane region" description="Helical" evidence="7">
    <location>
        <begin position="42"/>
        <end position="59"/>
    </location>
</feature>
<keyword evidence="4 7" id="KW-0812">Transmembrane</keyword>
<evidence type="ECO:0000256" key="2">
    <source>
        <dbReference type="ARBA" id="ARBA00022448"/>
    </source>
</evidence>
<evidence type="ECO:0000259" key="8">
    <source>
        <dbReference type="PROSITE" id="PS50928"/>
    </source>
</evidence>
<dbReference type="Gene3D" id="1.10.3720.10">
    <property type="entry name" value="MetI-like"/>
    <property type="match status" value="1"/>
</dbReference>
<dbReference type="OrthoDB" id="9804353at2"/>
<dbReference type="EMBL" id="LN890655">
    <property type="protein sequence ID" value="CUS04642.2"/>
    <property type="molecule type" value="Genomic_DNA"/>
</dbReference>
<keyword evidence="6 7" id="KW-0472">Membrane</keyword>
<dbReference type="PROSITE" id="PS50928">
    <property type="entry name" value="ABC_TM1"/>
    <property type="match status" value="1"/>
</dbReference>
<dbReference type="Proteomes" id="UP000215027">
    <property type="component" value="Chromosome I"/>
</dbReference>
<dbReference type="GO" id="GO:0055085">
    <property type="term" value="P:transmembrane transport"/>
    <property type="evidence" value="ECO:0007669"/>
    <property type="project" value="InterPro"/>
</dbReference>
<dbReference type="InterPro" id="IPR000515">
    <property type="entry name" value="MetI-like"/>
</dbReference>
<dbReference type="Pfam" id="PF00528">
    <property type="entry name" value="BPD_transp_1"/>
    <property type="match status" value="1"/>
</dbReference>
<feature type="transmembrane region" description="Helical" evidence="7">
    <location>
        <begin position="15"/>
        <end position="35"/>
    </location>
</feature>
<keyword evidence="3" id="KW-1003">Cell membrane</keyword>
<proteinExistence type="inferred from homology"/>
<comment type="subcellular location">
    <subcellularLocation>
        <location evidence="1 7">Cell membrane</location>
        <topology evidence="1 7">Multi-pass membrane protein</topology>
    </subcellularLocation>
</comment>
<reference evidence="9" key="1">
    <citation type="submission" date="2016-01" db="EMBL/GenBank/DDBJ databases">
        <authorList>
            <person name="Mcilroy J.S."/>
            <person name="Karst M S."/>
            <person name="Albertsen M."/>
        </authorList>
    </citation>
    <scope>NUCLEOTIDE SEQUENCE</scope>
    <source>
        <strain evidence="9">Cfx-K</strain>
    </source>
</reference>
<accession>A0A160T4D7</accession>
<feature type="transmembrane region" description="Helical" evidence="7">
    <location>
        <begin position="230"/>
        <end position="251"/>
    </location>
</feature>
<evidence type="ECO:0000313" key="10">
    <source>
        <dbReference type="Proteomes" id="UP000215027"/>
    </source>
</evidence>
<name>A0A160T4D7_9CHLR</name>
<gene>
    <name evidence="9" type="ORF">CFX0092_A2764</name>
</gene>
<keyword evidence="10" id="KW-1185">Reference proteome</keyword>
<dbReference type="AlphaFoldDB" id="A0A160T4D7"/>
<feature type="transmembrane region" description="Helical" evidence="7">
    <location>
        <begin position="177"/>
        <end position="203"/>
    </location>
</feature>
<dbReference type="CDD" id="cd06261">
    <property type="entry name" value="TM_PBP2"/>
    <property type="match status" value="1"/>
</dbReference>
<dbReference type="SUPFAM" id="SSF161098">
    <property type="entry name" value="MetI-like"/>
    <property type="match status" value="1"/>
</dbReference>
<comment type="similarity">
    <text evidence="7">Belongs to the binding-protein-dependent transport system permease family.</text>
</comment>
<protein>
    <submittedName>
        <fullName evidence="9">ABC transporter permease protein</fullName>
    </submittedName>
</protein>
<evidence type="ECO:0000256" key="5">
    <source>
        <dbReference type="ARBA" id="ARBA00022989"/>
    </source>
</evidence>
<dbReference type="PANTHER" id="PTHR30151:SF20">
    <property type="entry name" value="ABC TRANSPORTER PERMEASE PROTEIN HI_0355-RELATED"/>
    <property type="match status" value="1"/>
</dbReference>
<keyword evidence="5 7" id="KW-1133">Transmembrane helix</keyword>
<dbReference type="InterPro" id="IPR035906">
    <property type="entry name" value="MetI-like_sf"/>
</dbReference>
<evidence type="ECO:0000313" key="9">
    <source>
        <dbReference type="EMBL" id="CUS04642.2"/>
    </source>
</evidence>
<evidence type="ECO:0000256" key="6">
    <source>
        <dbReference type="ARBA" id="ARBA00023136"/>
    </source>
</evidence>
<evidence type="ECO:0000256" key="4">
    <source>
        <dbReference type="ARBA" id="ARBA00022692"/>
    </source>
</evidence>
<feature type="transmembrane region" description="Helical" evidence="7">
    <location>
        <begin position="105"/>
        <end position="127"/>
    </location>
</feature>
<evidence type="ECO:0000256" key="3">
    <source>
        <dbReference type="ARBA" id="ARBA00022475"/>
    </source>
</evidence>
<evidence type="ECO:0000256" key="7">
    <source>
        <dbReference type="RuleBase" id="RU363032"/>
    </source>
</evidence>
<feature type="transmembrane region" description="Helical" evidence="7">
    <location>
        <begin position="133"/>
        <end position="156"/>
    </location>
</feature>
<organism evidence="9 10">
    <name type="scientific">Candidatus Promineifilum breve</name>
    <dbReference type="NCBI Taxonomy" id="1806508"/>
    <lineage>
        <taxon>Bacteria</taxon>
        <taxon>Bacillati</taxon>
        <taxon>Chloroflexota</taxon>
        <taxon>Ardenticatenia</taxon>
        <taxon>Candidatus Promineifilales</taxon>
        <taxon>Candidatus Promineifilaceae</taxon>
        <taxon>Candidatus Promineifilum</taxon>
    </lineage>
</organism>
<evidence type="ECO:0000256" key="1">
    <source>
        <dbReference type="ARBA" id="ARBA00004651"/>
    </source>
</evidence>
<feature type="transmembrane region" description="Helical" evidence="7">
    <location>
        <begin position="74"/>
        <end position="93"/>
    </location>
</feature>
<dbReference type="RefSeq" id="WP_095043948.1">
    <property type="nucleotide sequence ID" value="NZ_LN890655.1"/>
</dbReference>
<keyword evidence="2 7" id="KW-0813">Transport</keyword>
<feature type="domain" description="ABC transmembrane type-1" evidence="8">
    <location>
        <begin position="67"/>
        <end position="248"/>
    </location>
</feature>